<gene>
    <name evidence="2" type="ORF">LO80_01480</name>
</gene>
<evidence type="ECO:0000256" key="1">
    <source>
        <dbReference type="SAM" id="SignalP"/>
    </source>
</evidence>
<dbReference type="Proteomes" id="UP000029672">
    <property type="component" value="Chromosome"/>
</dbReference>
<dbReference type="EMBL" id="CP009574">
    <property type="protein sequence ID" value="AIT08776.1"/>
    <property type="molecule type" value="Genomic_DNA"/>
</dbReference>
<dbReference type="KEGG" id="frf:LO80_01480"/>
<evidence type="ECO:0000313" key="3">
    <source>
        <dbReference type="Proteomes" id="UP000029672"/>
    </source>
</evidence>
<keyword evidence="1" id="KW-0732">Signal</keyword>
<reference evidence="2 3" key="1">
    <citation type="submission" date="2014-10" db="EMBL/GenBank/DDBJ databases">
        <title>Whole genome sequence of Francisella endociliophora strain FSC1006, isolated from a laboratory culture of the marine ciliate Euplotes raikovi.</title>
        <authorList>
            <person name="Granberg M."/>
            <person name="Backman S."/>
            <person name="Lundmark E."/>
            <person name="Nilsson E."/>
            <person name="Karlsson E."/>
            <person name="Thelaus J."/>
            <person name="Ohrman C."/>
            <person name="Larkeryd A."/>
            <person name="Stenberg P."/>
        </authorList>
    </citation>
    <scope>NUCLEOTIDE SEQUENCE [LARGE SCALE GENOMIC DNA]</scope>
    <source>
        <strain evidence="2 3">FSC1006</strain>
    </source>
</reference>
<dbReference type="PROSITE" id="PS51257">
    <property type="entry name" value="PROKAR_LIPOPROTEIN"/>
    <property type="match status" value="1"/>
</dbReference>
<proteinExistence type="predicted"/>
<organism evidence="2 3">
    <name type="scientific">Candidatus Francisella endociliophora</name>
    <dbReference type="NCBI Taxonomy" id="653937"/>
    <lineage>
        <taxon>Bacteria</taxon>
        <taxon>Pseudomonadati</taxon>
        <taxon>Pseudomonadota</taxon>
        <taxon>Gammaproteobacteria</taxon>
        <taxon>Thiotrichales</taxon>
        <taxon>Francisellaceae</taxon>
        <taxon>Francisella</taxon>
    </lineage>
</organism>
<accession>A0A097EMI1</accession>
<keyword evidence="3" id="KW-1185">Reference proteome</keyword>
<dbReference type="AlphaFoldDB" id="A0A097EMI1"/>
<dbReference type="HOGENOM" id="CLU_1632969_0_0_6"/>
<name>A0A097EMI1_9GAMM</name>
<sequence length="162" mass="17422">MKKTNLLILSIIALTSLSSCVAYKDGDGNIISKTISYPKDDTSLKNAVLNFPNSGITLDSTASSSVWTCPAPTMVPSELITRVPDDNDSINLRCISTAGCDTYVAKATRPKSADTWTIADDRATTVYTQNSIVSIHNNTVNNSGNTEINTICVPKAQIGYWI</sequence>
<feature type="signal peptide" evidence="1">
    <location>
        <begin position="1"/>
        <end position="24"/>
    </location>
</feature>
<dbReference type="OrthoDB" id="9951431at2"/>
<evidence type="ECO:0008006" key="4">
    <source>
        <dbReference type="Google" id="ProtNLM"/>
    </source>
</evidence>
<feature type="chain" id="PRO_5001930147" description="Lipoprotein" evidence="1">
    <location>
        <begin position="25"/>
        <end position="162"/>
    </location>
</feature>
<evidence type="ECO:0000313" key="2">
    <source>
        <dbReference type="EMBL" id="AIT08776.1"/>
    </source>
</evidence>
<dbReference type="RefSeq" id="WP_040007911.1">
    <property type="nucleotide sequence ID" value="NZ_CP009574.1"/>
</dbReference>
<protein>
    <recommendedName>
        <fullName evidence="4">Lipoprotein</fullName>
    </recommendedName>
</protein>